<comment type="similarity">
    <text evidence="12">Belongs to the tetrahydrofolate dehydrogenase/cyclohydrolase family.</text>
</comment>
<evidence type="ECO:0000256" key="2">
    <source>
        <dbReference type="ARBA" id="ARBA00011738"/>
    </source>
</evidence>
<dbReference type="PROSITE" id="PS00767">
    <property type="entry name" value="THF_DHG_CYH_2"/>
    <property type="match status" value="1"/>
</dbReference>
<comment type="catalytic activity">
    <reaction evidence="12">
        <text>(6R)-5,10-methenyltetrahydrofolate + H2O = (6R)-10-formyltetrahydrofolate + H(+)</text>
        <dbReference type="Rhea" id="RHEA:23700"/>
        <dbReference type="ChEBI" id="CHEBI:15377"/>
        <dbReference type="ChEBI" id="CHEBI:15378"/>
        <dbReference type="ChEBI" id="CHEBI:57455"/>
        <dbReference type="ChEBI" id="CHEBI:195366"/>
        <dbReference type="EC" id="3.5.4.9"/>
    </reaction>
</comment>
<comment type="catalytic activity">
    <reaction evidence="12">
        <text>(6R)-5,10-methylene-5,6,7,8-tetrahydrofolate + NADP(+) = (6R)-5,10-methenyltetrahydrofolate + NADPH</text>
        <dbReference type="Rhea" id="RHEA:22812"/>
        <dbReference type="ChEBI" id="CHEBI:15636"/>
        <dbReference type="ChEBI" id="CHEBI:57455"/>
        <dbReference type="ChEBI" id="CHEBI:57783"/>
        <dbReference type="ChEBI" id="CHEBI:58349"/>
        <dbReference type="EC" id="1.5.1.5"/>
    </reaction>
</comment>
<dbReference type="Proteomes" id="UP000008305">
    <property type="component" value="Chromosome"/>
</dbReference>
<dbReference type="SUPFAM" id="SSF51735">
    <property type="entry name" value="NAD(P)-binding Rossmann-fold domains"/>
    <property type="match status" value="1"/>
</dbReference>
<evidence type="ECO:0000256" key="6">
    <source>
        <dbReference type="ARBA" id="ARBA00022801"/>
    </source>
</evidence>
<dbReference type="PRINTS" id="PR00085">
    <property type="entry name" value="THFDHDRGNASE"/>
</dbReference>
<dbReference type="InterPro" id="IPR046346">
    <property type="entry name" value="Aminoacid_DH-like_N_sf"/>
</dbReference>
<evidence type="ECO:0000256" key="11">
    <source>
        <dbReference type="ARBA" id="ARBA00023268"/>
    </source>
</evidence>
<dbReference type="SUPFAM" id="SSF53223">
    <property type="entry name" value="Aminoacid dehydrogenase-like, N-terminal domain"/>
    <property type="match status" value="1"/>
</dbReference>
<keyword evidence="10 12" id="KW-0486">Methionine biosynthesis</keyword>
<gene>
    <name evidence="12 15" type="primary">folD</name>
    <name evidence="15" type="ordered locus">G5S_0798</name>
</gene>
<dbReference type="Gene3D" id="3.40.50.10860">
    <property type="entry name" value="Leucine Dehydrogenase, chain A, domain 1"/>
    <property type="match status" value="1"/>
</dbReference>
<protein>
    <recommendedName>
        <fullName evidence="12">Bifunctional protein FolD</fullName>
    </recommendedName>
    <domain>
        <recommendedName>
            <fullName evidence="12">Methylenetetrahydrofolate dehydrogenase</fullName>
            <ecNumber evidence="12">1.5.1.5</ecNumber>
        </recommendedName>
    </domain>
    <domain>
        <recommendedName>
            <fullName evidence="12">Methenyltetrahydrofolate cyclohydrolase</fullName>
            <ecNumber evidence="12">3.5.4.9</ecNumber>
        </recommendedName>
    </domain>
</protein>
<dbReference type="AlphaFoldDB" id="A0AA34WIA1"/>
<dbReference type="FunFam" id="3.40.50.720:FF:000189">
    <property type="entry name" value="Bifunctional protein FolD"/>
    <property type="match status" value="1"/>
</dbReference>
<dbReference type="RefSeq" id="WP_013712820.1">
    <property type="nucleotide sequence ID" value="NC_015408.1"/>
</dbReference>
<dbReference type="GO" id="GO:0000105">
    <property type="term" value="P:L-histidine biosynthetic process"/>
    <property type="evidence" value="ECO:0007669"/>
    <property type="project" value="UniProtKB-KW"/>
</dbReference>
<dbReference type="CDD" id="cd01080">
    <property type="entry name" value="NAD_bind_m-THF_DH_Cyclohyd"/>
    <property type="match status" value="1"/>
</dbReference>
<keyword evidence="8 12" id="KW-0560">Oxidoreductase</keyword>
<dbReference type="GO" id="GO:0006164">
    <property type="term" value="P:purine nucleotide biosynthetic process"/>
    <property type="evidence" value="ECO:0007669"/>
    <property type="project" value="UniProtKB-KW"/>
</dbReference>
<evidence type="ECO:0000259" key="13">
    <source>
        <dbReference type="Pfam" id="PF00763"/>
    </source>
</evidence>
<feature type="binding site" evidence="12">
    <location>
        <position position="230"/>
    </location>
    <ligand>
        <name>NADP(+)</name>
        <dbReference type="ChEBI" id="CHEBI:58349"/>
    </ligand>
</feature>
<evidence type="ECO:0000256" key="8">
    <source>
        <dbReference type="ARBA" id="ARBA00023002"/>
    </source>
</evidence>
<dbReference type="GO" id="GO:0005829">
    <property type="term" value="C:cytosol"/>
    <property type="evidence" value="ECO:0007669"/>
    <property type="project" value="TreeGrafter"/>
</dbReference>
<keyword evidence="7 12" id="KW-0521">NADP</keyword>
<dbReference type="PROSITE" id="PS00766">
    <property type="entry name" value="THF_DHG_CYH_1"/>
    <property type="match status" value="1"/>
</dbReference>
<dbReference type="EC" id="3.5.4.9" evidence="12"/>
<organism evidence="15 16">
    <name type="scientific">Chlamydia pecorum (strain ATCC VR-628 / DSM 29919 / E58)</name>
    <name type="common">Chlamydophila pecorum</name>
    <dbReference type="NCBI Taxonomy" id="331635"/>
    <lineage>
        <taxon>Bacteria</taxon>
        <taxon>Pseudomonadati</taxon>
        <taxon>Chlamydiota</taxon>
        <taxon>Chlamydiia</taxon>
        <taxon>Chlamydiales</taxon>
        <taxon>Chlamydiaceae</taxon>
        <taxon>Chlamydia/Chlamydophila group</taxon>
        <taxon>Chlamydia</taxon>
    </lineage>
</organism>
<dbReference type="InterPro" id="IPR036291">
    <property type="entry name" value="NAD(P)-bd_dom_sf"/>
</dbReference>
<dbReference type="InterPro" id="IPR020630">
    <property type="entry name" value="THF_DH/CycHdrlase_cat_dom"/>
</dbReference>
<dbReference type="NCBIfam" id="NF010778">
    <property type="entry name" value="PRK14181.1"/>
    <property type="match status" value="1"/>
</dbReference>
<evidence type="ECO:0000256" key="4">
    <source>
        <dbReference type="ARBA" id="ARBA00022605"/>
    </source>
</evidence>
<dbReference type="PANTHER" id="PTHR48099">
    <property type="entry name" value="C-1-TETRAHYDROFOLATE SYNTHASE, CYTOPLASMIC-RELATED"/>
    <property type="match status" value="1"/>
</dbReference>
<keyword evidence="4 12" id="KW-0028">Amino-acid biosynthesis</keyword>
<dbReference type="GO" id="GO:0004488">
    <property type="term" value="F:methylenetetrahydrofolate dehydrogenase (NADP+) activity"/>
    <property type="evidence" value="ECO:0007669"/>
    <property type="project" value="UniProtKB-UniRule"/>
</dbReference>
<evidence type="ECO:0000256" key="3">
    <source>
        <dbReference type="ARBA" id="ARBA00022563"/>
    </source>
</evidence>
<dbReference type="InterPro" id="IPR000672">
    <property type="entry name" value="THF_DH/CycHdrlase"/>
</dbReference>
<dbReference type="InterPro" id="IPR020631">
    <property type="entry name" value="THF_DH/CycHdrlase_NAD-bd_dom"/>
</dbReference>
<dbReference type="GO" id="GO:0009086">
    <property type="term" value="P:methionine biosynthetic process"/>
    <property type="evidence" value="ECO:0007669"/>
    <property type="project" value="UniProtKB-KW"/>
</dbReference>
<dbReference type="KEGG" id="cpm:G5S_0798"/>
<evidence type="ECO:0000256" key="5">
    <source>
        <dbReference type="ARBA" id="ARBA00022755"/>
    </source>
</evidence>
<reference evidence="15 16" key="1">
    <citation type="journal article" date="2011" name="J. Bacteriol.">
        <title>Genome sequence of the obligate intracellular animal pathogen Chlamydia pecorum E58.</title>
        <authorList>
            <person name="Mojica S."/>
            <person name="Huot Creasy H."/>
            <person name="Daugherty S."/>
            <person name="Read T.D."/>
            <person name="Kim T."/>
            <person name="Kaltenboeck B."/>
            <person name="Bavoil P."/>
            <person name="Myers G.S."/>
        </authorList>
    </citation>
    <scope>NUCLEOTIDE SEQUENCE [LARGE SCALE GENOMIC DNA]</scope>
    <source>
        <strain evidence="15 16">E58</strain>
    </source>
</reference>
<evidence type="ECO:0000256" key="1">
    <source>
        <dbReference type="ARBA" id="ARBA00004777"/>
    </source>
</evidence>
<dbReference type="InterPro" id="IPR020867">
    <property type="entry name" value="THF_DH/CycHdrlase_CS"/>
</dbReference>
<comment type="pathway">
    <text evidence="1 12">One-carbon metabolism; tetrahydrofolate interconversion.</text>
</comment>
<accession>A0AA34WIA1</accession>
<sequence length="287" mass="30638">MLLKGLPTAEKILSQLKKEISESASKPGLAVILIGNDPASEVYVGMKVRKALELGMISKAHYLPSDSTLSSVLKLIDRLNQDPTIHGILVQLPLPKHLDSTVITQAISPEKDVDGLHPINIGKLLLGITDGFVPCTPAGILELLNFYDISLSGKHVAIVGRSNIVGKPLAALIMQKHPLANATVTILHSHSQNLQEILKKADVIVAALGVPLFIKDTMVSSHAVVIDVGTTRIPTTDKKSYTLLGDVDFNNVVTKCAAITPVPGGVGPMTVAMLMRNTWQGYQKSSS</sequence>
<evidence type="ECO:0000256" key="10">
    <source>
        <dbReference type="ARBA" id="ARBA00023167"/>
    </source>
</evidence>
<dbReference type="FunFam" id="3.40.50.10860:FF:000005">
    <property type="entry name" value="C-1-tetrahydrofolate synthase, cytoplasmic, putative"/>
    <property type="match status" value="1"/>
</dbReference>
<comment type="subunit">
    <text evidence="2 12">Homodimer.</text>
</comment>
<feature type="domain" description="Tetrahydrofolate dehydrogenase/cyclohydrolase catalytic" evidence="13">
    <location>
        <begin position="3"/>
        <end position="114"/>
    </location>
</feature>
<name>A0AA34WIA1_CHLPE</name>
<evidence type="ECO:0000313" key="16">
    <source>
        <dbReference type="Proteomes" id="UP000008305"/>
    </source>
</evidence>
<keyword evidence="6 12" id="KW-0378">Hydrolase</keyword>
<dbReference type="HAMAP" id="MF_01576">
    <property type="entry name" value="THF_DHG_CYH"/>
    <property type="match status" value="1"/>
</dbReference>
<evidence type="ECO:0000256" key="9">
    <source>
        <dbReference type="ARBA" id="ARBA00023102"/>
    </source>
</evidence>
<comment type="caution">
    <text evidence="12">Lacks conserved residue(s) required for the propagation of feature annotation.</text>
</comment>
<evidence type="ECO:0000259" key="14">
    <source>
        <dbReference type="Pfam" id="PF02882"/>
    </source>
</evidence>
<evidence type="ECO:0000256" key="7">
    <source>
        <dbReference type="ARBA" id="ARBA00022857"/>
    </source>
</evidence>
<keyword evidence="16" id="KW-1185">Reference proteome</keyword>
<feature type="binding site" evidence="12">
    <location>
        <begin position="160"/>
        <end position="162"/>
    </location>
    <ligand>
        <name>NADP(+)</name>
        <dbReference type="ChEBI" id="CHEBI:58349"/>
    </ligand>
</feature>
<dbReference type="Gene3D" id="3.40.50.720">
    <property type="entry name" value="NAD(P)-binding Rossmann-like Domain"/>
    <property type="match status" value="1"/>
</dbReference>
<evidence type="ECO:0000313" key="15">
    <source>
        <dbReference type="EMBL" id="AEB41742.1"/>
    </source>
</evidence>
<dbReference type="Pfam" id="PF02882">
    <property type="entry name" value="THF_DHG_CYH_C"/>
    <property type="match status" value="1"/>
</dbReference>
<dbReference type="EC" id="1.5.1.5" evidence="12"/>
<dbReference type="EMBL" id="CP002608">
    <property type="protein sequence ID" value="AEB41742.1"/>
    <property type="molecule type" value="Genomic_DNA"/>
</dbReference>
<keyword evidence="11 12" id="KW-0511">Multifunctional enzyme</keyword>
<keyword evidence="3 12" id="KW-0554">One-carbon metabolism</keyword>
<dbReference type="Pfam" id="PF00763">
    <property type="entry name" value="THF_DHG_CYH"/>
    <property type="match status" value="1"/>
</dbReference>
<feature type="domain" description="Tetrahydrofolate dehydrogenase/cyclohydrolase NAD(P)-binding" evidence="14">
    <location>
        <begin position="134"/>
        <end position="284"/>
    </location>
</feature>
<proteinExistence type="inferred from homology"/>
<dbReference type="PANTHER" id="PTHR48099:SF5">
    <property type="entry name" value="C-1-TETRAHYDROFOLATE SYNTHASE, CYTOPLASMIC"/>
    <property type="match status" value="1"/>
</dbReference>
<dbReference type="GO" id="GO:0035999">
    <property type="term" value="P:tetrahydrofolate interconversion"/>
    <property type="evidence" value="ECO:0007669"/>
    <property type="project" value="UniProtKB-UniRule"/>
</dbReference>
<keyword evidence="9 12" id="KW-0368">Histidine biosynthesis</keyword>
<evidence type="ECO:0000256" key="12">
    <source>
        <dbReference type="HAMAP-Rule" id="MF_01576"/>
    </source>
</evidence>
<comment type="function">
    <text evidence="12">Catalyzes the oxidation of 5,10-methylenetetrahydrofolate to 5,10-methenyltetrahydrofolate and then the hydrolysis of 5,10-methenyltetrahydrofolate to 10-formyltetrahydrofolate.</text>
</comment>
<dbReference type="GO" id="GO:0004477">
    <property type="term" value="F:methenyltetrahydrofolate cyclohydrolase activity"/>
    <property type="evidence" value="ECO:0007669"/>
    <property type="project" value="UniProtKB-UniRule"/>
</dbReference>
<keyword evidence="5 12" id="KW-0658">Purine biosynthesis</keyword>